<dbReference type="Pfam" id="PF14604">
    <property type="entry name" value="SH3_9"/>
    <property type="match status" value="2"/>
</dbReference>
<dbReference type="InterPro" id="IPR050384">
    <property type="entry name" value="Endophilin_SH3RF"/>
</dbReference>
<feature type="region of interest" description="Disordered" evidence="9">
    <location>
        <begin position="566"/>
        <end position="636"/>
    </location>
</feature>
<keyword evidence="6" id="KW-0677">Repeat</keyword>
<keyword evidence="12" id="KW-1185">Reference proteome</keyword>
<dbReference type="InterPro" id="IPR001452">
    <property type="entry name" value="SH3_domain"/>
</dbReference>
<feature type="region of interest" description="Disordered" evidence="9">
    <location>
        <begin position="119"/>
        <end position="149"/>
    </location>
</feature>
<feature type="region of interest" description="Disordered" evidence="9">
    <location>
        <begin position="270"/>
        <end position="318"/>
    </location>
</feature>
<organism evidence="11 12">
    <name type="scientific">Operophtera brumata</name>
    <name type="common">Winter moth</name>
    <name type="synonym">Phalaena brumata</name>
    <dbReference type="NCBI Taxonomy" id="104452"/>
    <lineage>
        <taxon>Eukaryota</taxon>
        <taxon>Metazoa</taxon>
        <taxon>Ecdysozoa</taxon>
        <taxon>Arthropoda</taxon>
        <taxon>Hexapoda</taxon>
        <taxon>Insecta</taxon>
        <taxon>Pterygota</taxon>
        <taxon>Neoptera</taxon>
        <taxon>Endopterygota</taxon>
        <taxon>Lepidoptera</taxon>
        <taxon>Glossata</taxon>
        <taxon>Ditrysia</taxon>
        <taxon>Geometroidea</taxon>
        <taxon>Geometridae</taxon>
        <taxon>Larentiinae</taxon>
        <taxon>Operophtera</taxon>
    </lineage>
</organism>
<feature type="compositionally biased region" description="Low complexity" evidence="9">
    <location>
        <begin position="586"/>
        <end position="609"/>
    </location>
</feature>
<evidence type="ECO:0000256" key="3">
    <source>
        <dbReference type="ARBA" id="ARBA00012483"/>
    </source>
</evidence>
<name>A0A0L7LJJ2_OPEBR</name>
<proteinExistence type="predicted"/>
<dbReference type="GO" id="GO:0016567">
    <property type="term" value="P:protein ubiquitination"/>
    <property type="evidence" value="ECO:0007669"/>
    <property type="project" value="UniProtKB-UniPathway"/>
</dbReference>
<keyword evidence="5" id="KW-0808">Transferase</keyword>
<comment type="caution">
    <text evidence="11">The sequence shown here is derived from an EMBL/GenBank/DDBJ whole genome shotgun (WGS) entry which is preliminary data.</text>
</comment>
<dbReference type="Proteomes" id="UP000037510">
    <property type="component" value="Unassembled WGS sequence"/>
</dbReference>
<dbReference type="PANTHER" id="PTHR14167:SF51">
    <property type="entry name" value="RING-TYPE E3 UBIQUITIN TRANSFERASE"/>
    <property type="match status" value="1"/>
</dbReference>
<dbReference type="EC" id="2.3.2.27" evidence="3"/>
<dbReference type="EMBL" id="JTDY01000869">
    <property type="protein sequence ID" value="KOB75617.1"/>
    <property type="molecule type" value="Genomic_DNA"/>
</dbReference>
<feature type="compositionally biased region" description="Low complexity" evidence="9">
    <location>
        <begin position="273"/>
        <end position="299"/>
    </location>
</feature>
<dbReference type="PROSITE" id="PS50002">
    <property type="entry name" value="SH3"/>
    <property type="match status" value="2"/>
</dbReference>
<evidence type="ECO:0000256" key="5">
    <source>
        <dbReference type="ARBA" id="ARBA00022679"/>
    </source>
</evidence>
<reference evidence="11 12" key="1">
    <citation type="journal article" date="2015" name="Genome Biol. Evol.">
        <title>The genome of winter moth (Operophtera brumata) provides a genomic perspective on sexual dimorphism and phenology.</title>
        <authorList>
            <person name="Derks M.F."/>
            <person name="Smit S."/>
            <person name="Salis L."/>
            <person name="Schijlen E."/>
            <person name="Bossers A."/>
            <person name="Mateman C."/>
            <person name="Pijl A.S."/>
            <person name="de Ridder D."/>
            <person name="Groenen M.A."/>
            <person name="Visser M.E."/>
            <person name="Megens H.J."/>
        </authorList>
    </citation>
    <scope>NUCLEOTIDE SEQUENCE [LARGE SCALE GENOMIC DNA]</scope>
    <source>
        <strain evidence="11">WM2013NL</strain>
        <tissue evidence="11">Head and thorax</tissue>
    </source>
</reference>
<feature type="compositionally biased region" description="Polar residues" evidence="9">
    <location>
        <begin position="353"/>
        <end position="363"/>
    </location>
</feature>
<dbReference type="AlphaFoldDB" id="A0A0L7LJJ2"/>
<evidence type="ECO:0000256" key="4">
    <source>
        <dbReference type="ARBA" id="ARBA00022443"/>
    </source>
</evidence>
<dbReference type="UniPathway" id="UPA00143"/>
<comment type="pathway">
    <text evidence="2">Protein modification; protein ubiquitination.</text>
</comment>
<sequence>MRAFSTTSSSAQCVWSAWTPHPACCHVIVESHKELRCPECRVLVEARVEELPPNVLLMRILEGMKNSKKLDPYWYQGECSGRSGVFPITYVQVVVPLQVATALCKALYDFRITPLNRPVPPTPDHAKAGHSDHRHHAAQPMSTSMPTTAQSNYQNMGTMSQSHPNYQPTDQPTLAPVGQQLTPHLITTAPLQRNILEPTQTKHSLDLIHFTNMGKGAVQSLQSVPRIGESYDRIRGVKFDYNSTVHKVETTYQNVRTHEHFPVTAVNFNTNASSDSSSSMNTPSVGSTTTPNTSSNTSTCESAEPSLPSSPDNNTERNATVITGNTTQTNPEEDNDQEPSLDASMGVLSLNESSTATNTSLNVSLPPAESPKLNTTVASNSSQTQEERCCRPLTGAMAATWRRGTETTERSDTASRRLRIYRTTPIRTGEFGLGLQAVLSPSHGCDGSYMAARHRNHREKRHSLTPSSHLQNHSNQNRHSAEILATSLLDHSVEQTARGGERRRRRERSAERPLPAAYVAVYPYKPQKPDELELKKGGVYTVSERCRDGWFKGWCARSQRHGVFPGNYVAPRAPHHQPRQPRDNKTTAPAPVQVAPKPTQAPPTTQLAPPDAPPRAQSPANTNDKSKAEKSSISSGVSLMKRLAAMKRCKSPPAQGYSMDNPVFEDGPGTSLMLNLAAQHHPVHVRYVGVKRCKSQGYSMDNPVFEDGPGISFMLNLAAQHHPVHVRYVAMKRCKSQGYSMDNPVFEDGPGTSLMLNLAAQHHPVHVRYVGVKRCKSQGYSMDNPVFEDGPGTSLMLNLAAQHHPVHVRAISMDNPVFEDGPGTSLMLNLAAQHHPVHVRNNEGPWQSQHRKSQSLDVTAVRRERHHSQTVKERFRCIVPYPPNSEYELELKVDDVVIVSKKRGDGWYKGTLQRTGRTGLFPASFVQSCPPE</sequence>
<dbReference type="GO" id="GO:0061630">
    <property type="term" value="F:ubiquitin protein ligase activity"/>
    <property type="evidence" value="ECO:0007669"/>
    <property type="project" value="UniProtKB-EC"/>
</dbReference>
<dbReference type="SMART" id="SM00326">
    <property type="entry name" value="SH3"/>
    <property type="match status" value="3"/>
</dbReference>
<dbReference type="STRING" id="104452.A0A0L7LJJ2"/>
<gene>
    <name evidence="11" type="ORF">OBRU01_06360</name>
</gene>
<comment type="catalytic activity">
    <reaction evidence="1">
        <text>S-ubiquitinyl-[E2 ubiquitin-conjugating enzyme]-L-cysteine + [acceptor protein]-L-lysine = [E2 ubiquitin-conjugating enzyme]-L-cysteine + N(6)-ubiquitinyl-[acceptor protein]-L-lysine.</text>
        <dbReference type="EC" id="2.3.2.27"/>
    </reaction>
</comment>
<feature type="region of interest" description="Disordered" evidence="9">
    <location>
        <begin position="456"/>
        <end position="477"/>
    </location>
</feature>
<dbReference type="SUPFAM" id="SSF50044">
    <property type="entry name" value="SH3-domain"/>
    <property type="match status" value="3"/>
</dbReference>
<feature type="region of interest" description="Disordered" evidence="9">
    <location>
        <begin position="491"/>
        <end position="512"/>
    </location>
</feature>
<dbReference type="Gene3D" id="2.30.30.40">
    <property type="entry name" value="SH3 Domains"/>
    <property type="match status" value="3"/>
</dbReference>
<evidence type="ECO:0000256" key="9">
    <source>
        <dbReference type="SAM" id="MobiDB-lite"/>
    </source>
</evidence>
<feature type="region of interest" description="Disordered" evidence="9">
    <location>
        <begin position="353"/>
        <end position="389"/>
    </location>
</feature>
<feature type="compositionally biased region" description="Polar residues" evidence="9">
    <location>
        <begin position="464"/>
        <end position="477"/>
    </location>
</feature>
<feature type="domain" description="SH3" evidence="10">
    <location>
        <begin position="513"/>
        <end position="574"/>
    </location>
</feature>
<feature type="compositionally biased region" description="Polar residues" evidence="9">
    <location>
        <begin position="140"/>
        <end position="149"/>
    </location>
</feature>
<evidence type="ECO:0000313" key="12">
    <source>
        <dbReference type="Proteomes" id="UP000037510"/>
    </source>
</evidence>
<dbReference type="CDD" id="cd11785">
    <property type="entry name" value="SH3_SH3RF_C"/>
    <property type="match status" value="1"/>
</dbReference>
<feature type="domain" description="SH3" evidence="10">
    <location>
        <begin position="870"/>
        <end position="931"/>
    </location>
</feature>
<dbReference type="PANTHER" id="PTHR14167">
    <property type="entry name" value="SH3 DOMAIN-CONTAINING"/>
    <property type="match status" value="1"/>
</dbReference>
<evidence type="ECO:0000256" key="6">
    <source>
        <dbReference type="ARBA" id="ARBA00022737"/>
    </source>
</evidence>
<feature type="region of interest" description="Disordered" evidence="9">
    <location>
        <begin position="842"/>
        <end position="865"/>
    </location>
</feature>
<evidence type="ECO:0000259" key="10">
    <source>
        <dbReference type="PROSITE" id="PS50002"/>
    </source>
</evidence>
<dbReference type="InterPro" id="IPR035816">
    <property type="entry name" value="SH3RF1/SH3RF3_SH3_4"/>
</dbReference>
<keyword evidence="7" id="KW-0833">Ubl conjugation pathway</keyword>
<evidence type="ECO:0000256" key="8">
    <source>
        <dbReference type="PROSITE-ProRule" id="PRU00192"/>
    </source>
</evidence>
<evidence type="ECO:0000256" key="2">
    <source>
        <dbReference type="ARBA" id="ARBA00004906"/>
    </source>
</evidence>
<evidence type="ECO:0000313" key="11">
    <source>
        <dbReference type="EMBL" id="KOB75617.1"/>
    </source>
</evidence>
<evidence type="ECO:0000256" key="7">
    <source>
        <dbReference type="ARBA" id="ARBA00022786"/>
    </source>
</evidence>
<feature type="compositionally biased region" description="Polar residues" evidence="9">
    <location>
        <begin position="372"/>
        <end position="384"/>
    </location>
</feature>
<feature type="compositionally biased region" description="Polar residues" evidence="9">
    <location>
        <begin position="307"/>
        <end position="318"/>
    </location>
</feature>
<protein>
    <recommendedName>
        <fullName evidence="3">RING-type E3 ubiquitin transferase</fullName>
        <ecNumber evidence="3">2.3.2.27</ecNumber>
    </recommendedName>
</protein>
<evidence type="ECO:0000256" key="1">
    <source>
        <dbReference type="ARBA" id="ARBA00000900"/>
    </source>
</evidence>
<keyword evidence="4 8" id="KW-0728">SH3 domain</keyword>
<dbReference type="InterPro" id="IPR036028">
    <property type="entry name" value="SH3-like_dom_sf"/>
</dbReference>
<accession>A0A0L7LJJ2</accession>